<dbReference type="EMBL" id="MTYJ01000313">
    <property type="protein sequence ID" value="OWA53303.1"/>
    <property type="molecule type" value="Genomic_DNA"/>
</dbReference>
<protein>
    <submittedName>
        <fullName evidence="3">Uncharacterized protein</fullName>
    </submittedName>
</protein>
<dbReference type="AlphaFoldDB" id="A0A9X6NIG6"/>
<evidence type="ECO:0000256" key="1">
    <source>
        <dbReference type="SAM" id="MobiDB-lite"/>
    </source>
</evidence>
<keyword evidence="4" id="KW-1185">Reference proteome</keyword>
<sequence length="76" mass="7804">MNRPAALSLALMAFLLTAMSVTVSTVSAAPSGLYCQGSCSNSVQNIGNTDNSHDNNYNNNHGGQNGMNVRGNANSG</sequence>
<dbReference type="Proteomes" id="UP000192578">
    <property type="component" value="Unassembled WGS sequence"/>
</dbReference>
<evidence type="ECO:0000313" key="4">
    <source>
        <dbReference type="Proteomes" id="UP000192578"/>
    </source>
</evidence>
<gene>
    <name evidence="3" type="ORF">BV898_17738</name>
</gene>
<reference evidence="4" key="1">
    <citation type="submission" date="2017-01" db="EMBL/GenBank/DDBJ databases">
        <title>Comparative genomics of anhydrobiosis in the tardigrade Hypsibius dujardini.</title>
        <authorList>
            <person name="Yoshida Y."/>
            <person name="Koutsovoulos G."/>
            <person name="Laetsch D."/>
            <person name="Stevens L."/>
            <person name="Kumar S."/>
            <person name="Horikawa D."/>
            <person name="Ishino K."/>
            <person name="Komine S."/>
            <person name="Tomita M."/>
            <person name="Blaxter M."/>
            <person name="Arakawa K."/>
        </authorList>
    </citation>
    <scope>NUCLEOTIDE SEQUENCE [LARGE SCALE GENOMIC DNA]</scope>
    <source>
        <strain evidence="4">Z151</strain>
    </source>
</reference>
<feature type="compositionally biased region" description="Low complexity" evidence="1">
    <location>
        <begin position="47"/>
        <end position="68"/>
    </location>
</feature>
<feature type="chain" id="PRO_5040912030" evidence="2">
    <location>
        <begin position="29"/>
        <end position="76"/>
    </location>
</feature>
<feature type="region of interest" description="Disordered" evidence="1">
    <location>
        <begin position="46"/>
        <end position="76"/>
    </location>
</feature>
<name>A0A9X6NIG6_HYPEX</name>
<comment type="caution">
    <text evidence="3">The sequence shown here is derived from an EMBL/GenBank/DDBJ whole genome shotgun (WGS) entry which is preliminary data.</text>
</comment>
<proteinExistence type="predicted"/>
<accession>A0A9X6NIG6</accession>
<evidence type="ECO:0000313" key="3">
    <source>
        <dbReference type="EMBL" id="OWA53303.1"/>
    </source>
</evidence>
<feature type="signal peptide" evidence="2">
    <location>
        <begin position="1"/>
        <end position="28"/>
    </location>
</feature>
<evidence type="ECO:0000256" key="2">
    <source>
        <dbReference type="SAM" id="SignalP"/>
    </source>
</evidence>
<organism evidence="3 4">
    <name type="scientific">Hypsibius exemplaris</name>
    <name type="common">Freshwater tardigrade</name>
    <dbReference type="NCBI Taxonomy" id="2072580"/>
    <lineage>
        <taxon>Eukaryota</taxon>
        <taxon>Metazoa</taxon>
        <taxon>Ecdysozoa</taxon>
        <taxon>Tardigrada</taxon>
        <taxon>Eutardigrada</taxon>
        <taxon>Parachela</taxon>
        <taxon>Hypsibioidea</taxon>
        <taxon>Hypsibiidae</taxon>
        <taxon>Hypsibius</taxon>
    </lineage>
</organism>
<keyword evidence="2" id="KW-0732">Signal</keyword>